<dbReference type="SUPFAM" id="SSF82153">
    <property type="entry name" value="FAS1 domain"/>
    <property type="match status" value="4"/>
</dbReference>
<dbReference type="OrthoDB" id="7700931at2759"/>
<dbReference type="GO" id="GO:0005615">
    <property type="term" value="C:extracellular space"/>
    <property type="evidence" value="ECO:0007669"/>
    <property type="project" value="TreeGrafter"/>
</dbReference>
<dbReference type="PROSITE" id="PS50213">
    <property type="entry name" value="FAS1"/>
    <property type="match status" value="4"/>
</dbReference>
<dbReference type="GO" id="GO:0050839">
    <property type="term" value="F:cell adhesion molecule binding"/>
    <property type="evidence" value="ECO:0007669"/>
    <property type="project" value="TreeGrafter"/>
</dbReference>
<evidence type="ECO:0000259" key="1">
    <source>
        <dbReference type="PROSITE" id="PS50213"/>
    </source>
</evidence>
<dbReference type="GO" id="GO:0007155">
    <property type="term" value="P:cell adhesion"/>
    <property type="evidence" value="ECO:0007669"/>
    <property type="project" value="TreeGrafter"/>
</dbReference>
<proteinExistence type="predicted"/>
<dbReference type="FunFam" id="2.30.180.10:FF:000039">
    <property type="entry name" value="Fasciclin 1, isoform F"/>
    <property type="match status" value="1"/>
</dbReference>
<accession>A0A9Q0RZ25</accession>
<organism evidence="2 3">
    <name type="scientific">Pseudolycoriella hygida</name>
    <dbReference type="NCBI Taxonomy" id="35572"/>
    <lineage>
        <taxon>Eukaryota</taxon>
        <taxon>Metazoa</taxon>
        <taxon>Ecdysozoa</taxon>
        <taxon>Arthropoda</taxon>
        <taxon>Hexapoda</taxon>
        <taxon>Insecta</taxon>
        <taxon>Pterygota</taxon>
        <taxon>Neoptera</taxon>
        <taxon>Endopterygota</taxon>
        <taxon>Diptera</taxon>
        <taxon>Nematocera</taxon>
        <taxon>Sciaroidea</taxon>
        <taxon>Sciaridae</taxon>
        <taxon>Pseudolycoriella</taxon>
    </lineage>
</organism>
<feature type="domain" description="FAS1" evidence="1">
    <location>
        <begin position="1"/>
        <end position="116"/>
    </location>
</feature>
<feature type="domain" description="FAS1" evidence="1">
    <location>
        <begin position="439"/>
        <end position="595"/>
    </location>
</feature>
<reference evidence="2" key="1">
    <citation type="submission" date="2022-07" db="EMBL/GenBank/DDBJ databases">
        <authorList>
            <person name="Trinca V."/>
            <person name="Uliana J.V.C."/>
            <person name="Torres T.T."/>
            <person name="Ward R.J."/>
            <person name="Monesi N."/>
        </authorList>
    </citation>
    <scope>NUCLEOTIDE SEQUENCE</scope>
    <source>
        <strain evidence="2">HSMRA1968</strain>
        <tissue evidence="2">Whole embryos</tissue>
    </source>
</reference>
<dbReference type="PANTHER" id="PTHR10900:SF80">
    <property type="entry name" value="FASCICLIN-1"/>
    <property type="match status" value="1"/>
</dbReference>
<dbReference type="EMBL" id="WJQU01000003">
    <property type="protein sequence ID" value="KAJ6637756.1"/>
    <property type="molecule type" value="Genomic_DNA"/>
</dbReference>
<name>A0A9Q0RZ25_9DIPT</name>
<keyword evidence="3" id="KW-1185">Reference proteome</keyword>
<dbReference type="SMART" id="SM00554">
    <property type="entry name" value="FAS1"/>
    <property type="match status" value="4"/>
</dbReference>
<dbReference type="InterPro" id="IPR050904">
    <property type="entry name" value="Adhesion/Biosynth-related"/>
</dbReference>
<feature type="domain" description="FAS1" evidence="1">
    <location>
        <begin position="131"/>
        <end position="285"/>
    </location>
</feature>
<comment type="caution">
    <text evidence="2">The sequence shown here is derived from an EMBL/GenBank/DDBJ whole genome shotgun (WGS) entry which is preliminary data.</text>
</comment>
<dbReference type="Pfam" id="PF02469">
    <property type="entry name" value="Fasciclin"/>
    <property type="match status" value="4"/>
</dbReference>
<protein>
    <submittedName>
        <fullName evidence="2">Fasciclin-1</fullName>
    </submittedName>
</protein>
<dbReference type="AlphaFoldDB" id="A0A9Q0RZ25"/>
<evidence type="ECO:0000313" key="2">
    <source>
        <dbReference type="EMBL" id="KAJ6637756.1"/>
    </source>
</evidence>
<gene>
    <name evidence="2" type="primary">Fas1</name>
    <name evidence="2" type="ORF">Bhyg_10487</name>
</gene>
<evidence type="ECO:0000313" key="3">
    <source>
        <dbReference type="Proteomes" id="UP001151699"/>
    </source>
</evidence>
<dbReference type="InterPro" id="IPR036378">
    <property type="entry name" value="FAS1_dom_sf"/>
</dbReference>
<dbReference type="GO" id="GO:0031012">
    <property type="term" value="C:extracellular matrix"/>
    <property type="evidence" value="ECO:0007669"/>
    <property type="project" value="TreeGrafter"/>
</dbReference>
<dbReference type="Gene3D" id="2.30.180.10">
    <property type="entry name" value="FAS1 domain"/>
    <property type="match status" value="4"/>
</dbReference>
<dbReference type="Proteomes" id="UP001151699">
    <property type="component" value="Chromosome X"/>
</dbReference>
<feature type="domain" description="FAS1" evidence="1">
    <location>
        <begin position="289"/>
        <end position="435"/>
    </location>
</feature>
<dbReference type="InterPro" id="IPR000782">
    <property type="entry name" value="FAS1_domain"/>
</dbReference>
<sequence length="631" mass="72033">MSEFYDLLERNPVAMSNLNLRPLTLFAPTNQAFQKYTGTAHVQYHMSTTATTLEHLGKVITSDFDGNPPLYITKRRKNNQDYIWVNNALVIRSRSNVQMQNQQGKKQVLHVIDDVLTPLTITQSSSLDVFNPDAFQFLTHADSLDIGGHRIRSYRQKVISNKKESVYQANGWHTFFIPVEEGFKPHPRPDMIDKKVIDGHIISDKVVFTASAPTEEPFETLAFDDNIKVTISFFTQGEGKTLKTYVKSNTVVGDSKHSTGVVMAEIVRANIPVRNGIIHLIHRPLMIVDTTVMQFLEEKEDGPLFRFYETIMDFGGEFMQKVNSMKDVTLFAPSNEAWNDPNLLNIIRNKEKMKEILNLHIVRDRLNTERMRQTNPNVITQFPTLAYRKNLYFNVLSSRQGNHTITVEGGGVNATLIQADIAQTNGYVHIIDRVLGVPYSTVLDKLKTDPMLNSSFLMGLHSGFNSQLNDTTRRFTYFVPRDWAWQQTEIEFPSTHKKLFMPEFSYHARAVLERHLVIADKVFTMADLRSMGPDYIVLPTARDSLQVKVKEEEKHTTSDPDRAGYSIYWNHRNIHIFRPDVECTNGIIHVIDHPFLIESDVQVTGGISHLKSTESILIASTLMAFIAKLFV</sequence>
<dbReference type="PANTHER" id="PTHR10900">
    <property type="entry name" value="PERIOSTIN-RELATED"/>
    <property type="match status" value="1"/>
</dbReference>
<dbReference type="GO" id="GO:0030198">
    <property type="term" value="P:extracellular matrix organization"/>
    <property type="evidence" value="ECO:0007669"/>
    <property type="project" value="TreeGrafter"/>
</dbReference>